<evidence type="ECO:0000313" key="1">
    <source>
        <dbReference type="EMBL" id="KAI7751453.1"/>
    </source>
</evidence>
<dbReference type="AlphaFoldDB" id="A0AAD5GTQ2"/>
<reference evidence="1" key="1">
    <citation type="submission" date="2022-06" db="EMBL/GenBank/DDBJ databases">
        <title>Uncovering the hologenomic basis of an extraordinary plant invasion.</title>
        <authorList>
            <person name="Bieker V.C."/>
            <person name="Martin M.D."/>
            <person name="Gilbert T."/>
            <person name="Hodgins K."/>
            <person name="Battlay P."/>
            <person name="Petersen B."/>
            <person name="Wilson J."/>
        </authorList>
    </citation>
    <scope>NUCLEOTIDE SEQUENCE</scope>
    <source>
        <strain evidence="1">AA19_3_7</strain>
        <tissue evidence="1">Leaf</tissue>
    </source>
</reference>
<dbReference type="EMBL" id="JAMZMK010005899">
    <property type="protein sequence ID" value="KAI7751453.1"/>
    <property type="molecule type" value="Genomic_DNA"/>
</dbReference>
<sequence length="23" mass="2734">MHLQSEREGVMSGLTFRRLVQRC</sequence>
<comment type="caution">
    <text evidence="1">The sequence shown here is derived from an EMBL/GenBank/DDBJ whole genome shotgun (WGS) entry which is preliminary data.</text>
</comment>
<dbReference type="Proteomes" id="UP001206925">
    <property type="component" value="Unassembled WGS sequence"/>
</dbReference>
<organism evidence="1 2">
    <name type="scientific">Ambrosia artemisiifolia</name>
    <name type="common">Common ragweed</name>
    <dbReference type="NCBI Taxonomy" id="4212"/>
    <lineage>
        <taxon>Eukaryota</taxon>
        <taxon>Viridiplantae</taxon>
        <taxon>Streptophyta</taxon>
        <taxon>Embryophyta</taxon>
        <taxon>Tracheophyta</taxon>
        <taxon>Spermatophyta</taxon>
        <taxon>Magnoliopsida</taxon>
        <taxon>eudicotyledons</taxon>
        <taxon>Gunneridae</taxon>
        <taxon>Pentapetalae</taxon>
        <taxon>asterids</taxon>
        <taxon>campanulids</taxon>
        <taxon>Asterales</taxon>
        <taxon>Asteraceae</taxon>
        <taxon>Asteroideae</taxon>
        <taxon>Heliantheae alliance</taxon>
        <taxon>Heliantheae</taxon>
        <taxon>Ambrosia</taxon>
    </lineage>
</organism>
<protein>
    <submittedName>
        <fullName evidence="1">Uncharacterized protein</fullName>
    </submittedName>
</protein>
<proteinExistence type="predicted"/>
<name>A0AAD5GTQ2_AMBAR</name>
<evidence type="ECO:0000313" key="2">
    <source>
        <dbReference type="Proteomes" id="UP001206925"/>
    </source>
</evidence>
<keyword evidence="2" id="KW-1185">Reference proteome</keyword>
<gene>
    <name evidence="1" type="ORF">M8C21_024594</name>
</gene>
<accession>A0AAD5GTQ2</accession>